<keyword evidence="3" id="KW-1185">Reference proteome</keyword>
<accession>A0AAD4HKQ4</accession>
<dbReference type="RefSeq" id="XP_041226820.1">
    <property type="nucleotide sequence ID" value="XM_041376927.1"/>
</dbReference>
<reference evidence="2" key="1">
    <citation type="journal article" date="2020" name="New Phytol.">
        <title>Comparative genomics reveals dynamic genome evolution in host specialist ectomycorrhizal fungi.</title>
        <authorList>
            <person name="Lofgren L.A."/>
            <person name="Nguyen N.H."/>
            <person name="Vilgalys R."/>
            <person name="Ruytinx J."/>
            <person name="Liao H.L."/>
            <person name="Branco S."/>
            <person name="Kuo A."/>
            <person name="LaButti K."/>
            <person name="Lipzen A."/>
            <person name="Andreopoulos W."/>
            <person name="Pangilinan J."/>
            <person name="Riley R."/>
            <person name="Hundley H."/>
            <person name="Na H."/>
            <person name="Barry K."/>
            <person name="Grigoriev I.V."/>
            <person name="Stajich J.E."/>
            <person name="Kennedy P.G."/>
        </authorList>
    </citation>
    <scope>NUCLEOTIDE SEQUENCE</scope>
    <source>
        <strain evidence="2">FC203</strain>
    </source>
</reference>
<proteinExistence type="predicted"/>
<evidence type="ECO:0000256" key="1">
    <source>
        <dbReference type="SAM" id="MobiDB-lite"/>
    </source>
</evidence>
<dbReference type="AlphaFoldDB" id="A0AAD4HKQ4"/>
<sequence length="317" mass="36017">MSQPRSDARRETRRPRSSVTINSVSSVRQRTRAQTAAYLLGIRPELPDITDTAEQYQAPELDKIEFRVPLHTMDRSQSTTYVGKLHSESDGRRDIFDSIRAIMDVPELYEHLGWRLSTARHTDPPHRLLTVHDIDSAFKAARADSSGRRHKKVAIEILNMEPTPKDKPAKQRTDIPAITEQSLLPSNIFVISKGALGRQQEGQAVPQPLKRTYALYLDNDDESSDDEPPQEIEDVVTSVHSRYPAMNFRQYISTMKDRGILYLSTTAHFNSGFYKEKIGMSEGTAYTFHSYVENTYIKAEHRKRGRNGKGKKAQASS</sequence>
<feature type="compositionally biased region" description="Basic and acidic residues" evidence="1">
    <location>
        <begin position="1"/>
        <end position="10"/>
    </location>
</feature>
<feature type="region of interest" description="Disordered" evidence="1">
    <location>
        <begin position="1"/>
        <end position="27"/>
    </location>
</feature>
<gene>
    <name evidence="2" type="ORF">F5891DRAFT_979773</name>
</gene>
<protein>
    <submittedName>
        <fullName evidence="2">Uncharacterized protein</fullName>
    </submittedName>
</protein>
<dbReference type="Proteomes" id="UP001195769">
    <property type="component" value="Unassembled WGS sequence"/>
</dbReference>
<evidence type="ECO:0000313" key="2">
    <source>
        <dbReference type="EMBL" id="KAG1901245.1"/>
    </source>
</evidence>
<dbReference type="EMBL" id="JABBWK010000023">
    <property type="protein sequence ID" value="KAG1901245.1"/>
    <property type="molecule type" value="Genomic_DNA"/>
</dbReference>
<feature type="compositionally biased region" description="Polar residues" evidence="1">
    <location>
        <begin position="17"/>
        <end position="27"/>
    </location>
</feature>
<organism evidence="2 3">
    <name type="scientific">Suillus fuscotomentosus</name>
    <dbReference type="NCBI Taxonomy" id="1912939"/>
    <lineage>
        <taxon>Eukaryota</taxon>
        <taxon>Fungi</taxon>
        <taxon>Dikarya</taxon>
        <taxon>Basidiomycota</taxon>
        <taxon>Agaricomycotina</taxon>
        <taxon>Agaricomycetes</taxon>
        <taxon>Agaricomycetidae</taxon>
        <taxon>Boletales</taxon>
        <taxon>Suillineae</taxon>
        <taxon>Suillaceae</taxon>
        <taxon>Suillus</taxon>
    </lineage>
</organism>
<evidence type="ECO:0000313" key="3">
    <source>
        <dbReference type="Proteomes" id="UP001195769"/>
    </source>
</evidence>
<name>A0AAD4HKQ4_9AGAM</name>
<dbReference type="GeneID" id="64671225"/>
<comment type="caution">
    <text evidence="2">The sequence shown here is derived from an EMBL/GenBank/DDBJ whole genome shotgun (WGS) entry which is preliminary data.</text>
</comment>